<evidence type="ECO:0000313" key="1">
    <source>
        <dbReference type="EMBL" id="CAK5045574.1"/>
    </source>
</evidence>
<gene>
    <name evidence="1" type="ORF">MENTE1834_LOCUS11786</name>
</gene>
<sequence>MKIGFIGAGKMAQALARGLINSGRYPSQNLMASCPKKLGINTTHDNSQVARENDVVILAVKPTIVSKVASGNKLNSTVSPLILEIAPAIRRDHLLISIALGINIFLSMKFVLFLGITIRYIEQLLPSKSRIVRVMPNTPVVVGAGASAYSMGT</sequence>
<dbReference type="EMBL" id="CAVMJV010000012">
    <property type="protein sequence ID" value="CAK5045574.1"/>
    <property type="molecule type" value="Genomic_DNA"/>
</dbReference>
<dbReference type="Proteomes" id="UP001497535">
    <property type="component" value="Unassembled WGS sequence"/>
</dbReference>
<protein>
    <submittedName>
        <fullName evidence="1">Uncharacterized protein</fullName>
    </submittedName>
</protein>
<comment type="caution">
    <text evidence="1">The sequence shown here is derived from an EMBL/GenBank/DDBJ whole genome shotgun (WGS) entry which is preliminary data.</text>
</comment>
<keyword evidence="2" id="KW-1185">Reference proteome</keyword>
<accession>A0ACB0YGF6</accession>
<reference evidence="1" key="1">
    <citation type="submission" date="2023-11" db="EMBL/GenBank/DDBJ databases">
        <authorList>
            <person name="Poullet M."/>
        </authorList>
    </citation>
    <scope>NUCLEOTIDE SEQUENCE</scope>
    <source>
        <strain evidence="1">E1834</strain>
    </source>
</reference>
<organism evidence="1 2">
    <name type="scientific">Meloidogyne enterolobii</name>
    <name type="common">Root-knot nematode worm</name>
    <name type="synonym">Meloidogyne mayaguensis</name>
    <dbReference type="NCBI Taxonomy" id="390850"/>
    <lineage>
        <taxon>Eukaryota</taxon>
        <taxon>Metazoa</taxon>
        <taxon>Ecdysozoa</taxon>
        <taxon>Nematoda</taxon>
        <taxon>Chromadorea</taxon>
        <taxon>Rhabditida</taxon>
        <taxon>Tylenchina</taxon>
        <taxon>Tylenchomorpha</taxon>
        <taxon>Tylenchoidea</taxon>
        <taxon>Meloidogynidae</taxon>
        <taxon>Meloidogyninae</taxon>
        <taxon>Meloidogyne</taxon>
    </lineage>
</organism>
<name>A0ACB0YGF6_MELEN</name>
<evidence type="ECO:0000313" key="2">
    <source>
        <dbReference type="Proteomes" id="UP001497535"/>
    </source>
</evidence>
<proteinExistence type="predicted"/>